<reference evidence="2 3" key="1">
    <citation type="submission" date="2015-06" db="EMBL/GenBank/DDBJ databases">
        <title>Improved classification and identification of acetic acid bacteria using matrix-assisted laser desorption/ionization time-of-flight mass spectrometry; Gluconobacter nephelii and Gluconobacter uchimurae are later heterotypic synonyms of Gluconobacter japonicus and Gluconobacter oxydans, respectively.</title>
        <authorList>
            <person name="Li L."/>
            <person name="Cleenwerck I."/>
            <person name="De Vuyst L."/>
            <person name="Vandamme P."/>
        </authorList>
    </citation>
    <scope>NUCLEOTIDE SEQUENCE [LARGE SCALE GENOMIC DNA]</scope>
    <source>
        <strain evidence="2 3">LMG 1768</strain>
    </source>
</reference>
<accession>A0A149TP68</accession>
<feature type="non-terminal residue" evidence="2">
    <location>
        <position position="1"/>
    </location>
</feature>
<dbReference type="PATRIC" id="fig|318683.6.peg.3710"/>
<feature type="region of interest" description="Disordered" evidence="1">
    <location>
        <begin position="1"/>
        <end position="29"/>
    </location>
</feature>
<organism evidence="2 3">
    <name type="scientific">Gluconobacter albidus</name>
    <dbReference type="NCBI Taxonomy" id="318683"/>
    <lineage>
        <taxon>Bacteria</taxon>
        <taxon>Pseudomonadati</taxon>
        <taxon>Pseudomonadota</taxon>
        <taxon>Alphaproteobacteria</taxon>
        <taxon>Acetobacterales</taxon>
        <taxon>Acetobacteraceae</taxon>
        <taxon>Gluconobacter</taxon>
    </lineage>
</organism>
<dbReference type="EMBL" id="LHZR01000005">
    <property type="protein sequence ID" value="KXV51697.1"/>
    <property type="molecule type" value="Genomic_DNA"/>
</dbReference>
<dbReference type="Proteomes" id="UP000075636">
    <property type="component" value="Unassembled WGS sequence"/>
</dbReference>
<dbReference type="AlphaFoldDB" id="A0A149TP68"/>
<proteinExistence type="predicted"/>
<evidence type="ECO:0000313" key="2">
    <source>
        <dbReference type="EMBL" id="KXV51697.1"/>
    </source>
</evidence>
<feature type="compositionally biased region" description="Polar residues" evidence="1">
    <location>
        <begin position="15"/>
        <end position="24"/>
    </location>
</feature>
<sequence>VSGSGDVTVGPGHTIQIQPGTSDGVNGAPYFSAPAGNTLKLQDSGGTNANLGVTGSLSAETGVASGGMTLTTLNNVYRPAQDGTQMWCSDCKLNGVTGVAAFYHANGTKWTDSQNNGLTN</sequence>
<name>A0A149TP68_9PROT</name>
<comment type="caution">
    <text evidence="2">The sequence shown here is derived from an EMBL/GenBank/DDBJ whole genome shotgun (WGS) entry which is preliminary data.</text>
</comment>
<protein>
    <submittedName>
        <fullName evidence="2">Uncharacterized protein</fullName>
    </submittedName>
</protein>
<gene>
    <name evidence="2" type="ORF">AD945_00025</name>
</gene>
<evidence type="ECO:0000256" key="1">
    <source>
        <dbReference type="SAM" id="MobiDB-lite"/>
    </source>
</evidence>
<evidence type="ECO:0000313" key="3">
    <source>
        <dbReference type="Proteomes" id="UP000075636"/>
    </source>
</evidence>